<protein>
    <submittedName>
        <fullName evidence="1">Uncharacterized protein</fullName>
    </submittedName>
</protein>
<gene>
    <name evidence="1" type="ORF">N658DRAFT_232531</name>
</gene>
<evidence type="ECO:0000313" key="2">
    <source>
        <dbReference type="Proteomes" id="UP001305647"/>
    </source>
</evidence>
<sequence length="102" mass="11305">MCLSCKIEFLRCTCVLTSSSTRKHAVGHRRGPSTTQFRALIKAVRLSPGFPHLSLSLQTKPPQARRPHFLSTALFCPLVSSNHSSTNTNTPPNLFQKITSAW</sequence>
<accession>A0AAN6T3K4</accession>
<dbReference type="AlphaFoldDB" id="A0AAN6T3K4"/>
<dbReference type="EMBL" id="MU863627">
    <property type="protein sequence ID" value="KAK4103840.1"/>
    <property type="molecule type" value="Genomic_DNA"/>
</dbReference>
<reference evidence="1" key="1">
    <citation type="journal article" date="2023" name="Mol. Phylogenet. Evol.">
        <title>Genome-scale phylogeny and comparative genomics of the fungal order Sordariales.</title>
        <authorList>
            <person name="Hensen N."/>
            <person name="Bonometti L."/>
            <person name="Westerberg I."/>
            <person name="Brannstrom I.O."/>
            <person name="Guillou S."/>
            <person name="Cros-Aarteil S."/>
            <person name="Calhoun S."/>
            <person name="Haridas S."/>
            <person name="Kuo A."/>
            <person name="Mondo S."/>
            <person name="Pangilinan J."/>
            <person name="Riley R."/>
            <person name="LaButti K."/>
            <person name="Andreopoulos B."/>
            <person name="Lipzen A."/>
            <person name="Chen C."/>
            <person name="Yan M."/>
            <person name="Daum C."/>
            <person name="Ng V."/>
            <person name="Clum A."/>
            <person name="Steindorff A."/>
            <person name="Ohm R.A."/>
            <person name="Martin F."/>
            <person name="Silar P."/>
            <person name="Natvig D.O."/>
            <person name="Lalanne C."/>
            <person name="Gautier V."/>
            <person name="Ament-Velasquez S.L."/>
            <person name="Kruys A."/>
            <person name="Hutchinson M.I."/>
            <person name="Powell A.J."/>
            <person name="Barry K."/>
            <person name="Miller A.N."/>
            <person name="Grigoriev I.V."/>
            <person name="Debuchy R."/>
            <person name="Gladieux P."/>
            <person name="Hiltunen Thoren M."/>
            <person name="Johannesson H."/>
        </authorList>
    </citation>
    <scope>NUCLEOTIDE SEQUENCE</scope>
    <source>
        <strain evidence="1">CBS 757.83</strain>
    </source>
</reference>
<comment type="caution">
    <text evidence="1">The sequence shown here is derived from an EMBL/GenBank/DDBJ whole genome shotgun (WGS) entry which is preliminary data.</text>
</comment>
<dbReference type="Proteomes" id="UP001305647">
    <property type="component" value="Unassembled WGS sequence"/>
</dbReference>
<evidence type="ECO:0000313" key="1">
    <source>
        <dbReference type="EMBL" id="KAK4103840.1"/>
    </source>
</evidence>
<keyword evidence="2" id="KW-1185">Reference proteome</keyword>
<organism evidence="1 2">
    <name type="scientific">Parathielavia hyrcaniae</name>
    <dbReference type="NCBI Taxonomy" id="113614"/>
    <lineage>
        <taxon>Eukaryota</taxon>
        <taxon>Fungi</taxon>
        <taxon>Dikarya</taxon>
        <taxon>Ascomycota</taxon>
        <taxon>Pezizomycotina</taxon>
        <taxon>Sordariomycetes</taxon>
        <taxon>Sordariomycetidae</taxon>
        <taxon>Sordariales</taxon>
        <taxon>Chaetomiaceae</taxon>
        <taxon>Parathielavia</taxon>
    </lineage>
</organism>
<name>A0AAN6T3K4_9PEZI</name>
<reference evidence="1" key="2">
    <citation type="submission" date="2023-05" db="EMBL/GenBank/DDBJ databases">
        <authorList>
            <consortium name="Lawrence Berkeley National Laboratory"/>
            <person name="Steindorff A."/>
            <person name="Hensen N."/>
            <person name="Bonometti L."/>
            <person name="Westerberg I."/>
            <person name="Brannstrom I.O."/>
            <person name="Guillou S."/>
            <person name="Cros-Aarteil S."/>
            <person name="Calhoun S."/>
            <person name="Haridas S."/>
            <person name="Kuo A."/>
            <person name="Mondo S."/>
            <person name="Pangilinan J."/>
            <person name="Riley R."/>
            <person name="Labutti K."/>
            <person name="Andreopoulos B."/>
            <person name="Lipzen A."/>
            <person name="Chen C."/>
            <person name="Yanf M."/>
            <person name="Daum C."/>
            <person name="Ng V."/>
            <person name="Clum A."/>
            <person name="Ohm R."/>
            <person name="Martin F."/>
            <person name="Silar P."/>
            <person name="Natvig D."/>
            <person name="Lalanne C."/>
            <person name="Gautier V."/>
            <person name="Ament-Velasquez S.L."/>
            <person name="Kruys A."/>
            <person name="Hutchinson M.I."/>
            <person name="Powell A.J."/>
            <person name="Barry K."/>
            <person name="Miller A.N."/>
            <person name="Grigoriev I.V."/>
            <person name="Debuchy R."/>
            <person name="Gladieux P."/>
            <person name="Thoren M.H."/>
            <person name="Johannesson H."/>
        </authorList>
    </citation>
    <scope>NUCLEOTIDE SEQUENCE</scope>
    <source>
        <strain evidence="1">CBS 757.83</strain>
    </source>
</reference>
<proteinExistence type="predicted"/>